<gene>
    <name evidence="2" type="ORF">Poli38472_008996</name>
</gene>
<accession>A0A8K1FL32</accession>
<comment type="caution">
    <text evidence="2">The sequence shown here is derived from an EMBL/GenBank/DDBJ whole genome shotgun (WGS) entry which is preliminary data.</text>
</comment>
<evidence type="ECO:0000256" key="1">
    <source>
        <dbReference type="SAM" id="Phobius"/>
    </source>
</evidence>
<reference evidence="2" key="1">
    <citation type="submission" date="2019-03" db="EMBL/GenBank/DDBJ databases">
        <title>Long read genome sequence of the mycoparasitic Pythium oligandrum ATCC 38472 isolated from sugarbeet rhizosphere.</title>
        <authorList>
            <person name="Gaulin E."/>
        </authorList>
    </citation>
    <scope>NUCLEOTIDE SEQUENCE</scope>
    <source>
        <strain evidence="2">ATCC 38472_TT</strain>
    </source>
</reference>
<evidence type="ECO:0000313" key="2">
    <source>
        <dbReference type="EMBL" id="TMW64829.1"/>
    </source>
</evidence>
<proteinExistence type="predicted"/>
<keyword evidence="3" id="KW-1185">Reference proteome</keyword>
<dbReference type="OrthoDB" id="123265at2759"/>
<sequence>MLSAVAPTSSEVWIYELQPAYPLPVVDLSISIRSRFLNEHTINRMNYYLVRYMRLISLSAMVGAVMAPLVLILPRTVGGIVSTIVCPLVLMSPAAGIVVLRYKIVCLLVRTYDFWFFFVMSTATLIILAIQVGDVRVAYIPSIWFGMLPHFFVDGALRGVRQMVSIGTIAAMAYLAMLVVVTFGLIPQAPAVTIFRYNKHEVPSDAIISSGFVTVLAMYLRTSIAS</sequence>
<feature type="transmembrane region" description="Helical" evidence="1">
    <location>
        <begin position="52"/>
        <end position="73"/>
    </location>
</feature>
<keyword evidence="1" id="KW-0812">Transmembrane</keyword>
<name>A0A8K1FL32_PYTOL</name>
<evidence type="ECO:0000313" key="3">
    <source>
        <dbReference type="Proteomes" id="UP000794436"/>
    </source>
</evidence>
<dbReference type="Proteomes" id="UP000794436">
    <property type="component" value="Unassembled WGS sequence"/>
</dbReference>
<keyword evidence="1" id="KW-0472">Membrane</keyword>
<feature type="transmembrane region" description="Helical" evidence="1">
    <location>
        <begin position="206"/>
        <end position="224"/>
    </location>
</feature>
<feature type="transmembrane region" description="Helical" evidence="1">
    <location>
        <begin position="112"/>
        <end position="132"/>
    </location>
</feature>
<feature type="transmembrane region" description="Helical" evidence="1">
    <location>
        <begin position="138"/>
        <end position="157"/>
    </location>
</feature>
<protein>
    <submittedName>
        <fullName evidence="2">Uncharacterized protein</fullName>
    </submittedName>
</protein>
<organism evidence="2 3">
    <name type="scientific">Pythium oligandrum</name>
    <name type="common">Mycoparasitic fungus</name>
    <dbReference type="NCBI Taxonomy" id="41045"/>
    <lineage>
        <taxon>Eukaryota</taxon>
        <taxon>Sar</taxon>
        <taxon>Stramenopiles</taxon>
        <taxon>Oomycota</taxon>
        <taxon>Peronosporomycetes</taxon>
        <taxon>Pythiales</taxon>
        <taxon>Pythiaceae</taxon>
        <taxon>Pythium</taxon>
    </lineage>
</organism>
<dbReference type="AlphaFoldDB" id="A0A8K1FL32"/>
<dbReference type="EMBL" id="SPLM01000038">
    <property type="protein sequence ID" value="TMW64829.1"/>
    <property type="molecule type" value="Genomic_DNA"/>
</dbReference>
<feature type="transmembrane region" description="Helical" evidence="1">
    <location>
        <begin position="164"/>
        <end position="186"/>
    </location>
</feature>
<keyword evidence="1" id="KW-1133">Transmembrane helix</keyword>
<feature type="transmembrane region" description="Helical" evidence="1">
    <location>
        <begin position="79"/>
        <end position="100"/>
    </location>
</feature>